<proteinExistence type="predicted"/>
<dbReference type="PANTHER" id="PTHR35764:SF1">
    <property type="entry name" value="PROTEIN SHORTAGE IN CHIASMATA 1"/>
    <property type="match status" value="1"/>
</dbReference>
<feature type="compositionally biased region" description="Low complexity" evidence="1">
    <location>
        <begin position="365"/>
        <end position="379"/>
    </location>
</feature>
<feature type="compositionally biased region" description="Low complexity" evidence="1">
    <location>
        <begin position="1198"/>
        <end position="1211"/>
    </location>
</feature>
<dbReference type="GO" id="GO:0000712">
    <property type="term" value="P:resolution of meiotic recombination intermediates"/>
    <property type="evidence" value="ECO:0007669"/>
    <property type="project" value="TreeGrafter"/>
</dbReference>
<feature type="region of interest" description="Disordered" evidence="1">
    <location>
        <begin position="1052"/>
        <end position="1093"/>
    </location>
</feature>
<organism evidence="2 3">
    <name type="scientific">Coccomyxa subellipsoidea (strain C-169)</name>
    <name type="common">Green microalga</name>
    <dbReference type="NCBI Taxonomy" id="574566"/>
    <lineage>
        <taxon>Eukaryota</taxon>
        <taxon>Viridiplantae</taxon>
        <taxon>Chlorophyta</taxon>
        <taxon>core chlorophytes</taxon>
        <taxon>Trebouxiophyceae</taxon>
        <taxon>Trebouxiophyceae incertae sedis</taxon>
        <taxon>Coccomyxaceae</taxon>
        <taxon>Coccomyxa</taxon>
        <taxon>Coccomyxa subellipsoidea</taxon>
    </lineage>
</organism>
<dbReference type="STRING" id="574566.I0YUX3"/>
<evidence type="ECO:0000256" key="1">
    <source>
        <dbReference type="SAM" id="MobiDB-lite"/>
    </source>
</evidence>
<dbReference type="GeneID" id="17040178"/>
<keyword evidence="3" id="KW-1185">Reference proteome</keyword>
<dbReference type="KEGG" id="csl:COCSUDRAFT_55887"/>
<dbReference type="eggNOG" id="ENOG502QT2G">
    <property type="taxonomic scope" value="Eukaryota"/>
</dbReference>
<sequence length="1569" mass="167953">MENFDRPPSEPQLLDFVELEPPVFAKVREMCGLDPMRVESYSLQESGDQASMTEREQALSAHAQEMEQKLSILEQPILPILRPSSSNRSLVPLSSIVAASAHSPASPLDDGHAPAISTEDLFLTLFTQRLQQPSLDLPVMRAPAAAEAVPGQKCFHSMLLLSVPAVPPDHSSVTVRQHIGRALLQSMPALVISHVPADADIADGITFHELIAPGQVLSDTFQTLPVVMLEDAGHARAEAPAVAGMLKELQLKSRNLAVSELLLDWSLTDASAPDPTSAGSRARNRLRAALTPEALPCAESALAAAPWAELLLKEVAGPPVHCSGLQPRPEQLPSAVQKFLCSKGSSRKGGRGMENTAPVARWDRAAAASAPPARLPGRANRQSTGGMSGMQPSASRPTHAPDQPGSRAEEVAAAGSFSKRPAKKAKKAAGKDDASFFFGLQTGALGSQDSSNDDASSSSRDKVEHIQMTLPSALLQLLRLLAIDHSHILKQAAGMDAAVAIAGLLSTEALDAALASATEREHRIPGSQRSLLKAYAALAILKQTALLLVHYGVRCAHLHLRHHVDTLPGLAAACKASAEALSAAYHEVESGHLQDHPNQEALRRTLITVNALRSGCKVLLLGDHRAFFTMYRAITDAGLRAYQLDRDGRLMKEGLKACVPIPPFEVAVAAAAEAALQAADCLLATYDHAAVRDFPFSLFHCIIECNSSPFNGRGEAAAAALASAPCPRHVLFKVQVSQEDLMDPHRAHPQRNCPASEDSLRSENCALAQAQHHTEGPLIAVNAQKQATASRHSALGGSMPVCGTDNTASGADTQAWSLVINASEDSLVHTRRGLHNCLMQLEREGAAVVERHISCADLALSDSTCCCIWTEQSLKGPAGSLPSIVKERVGAQMALVSLAYSRCILCFEGSKAFEPAILACIEEVAVLGKRCGVGLSILTTTSPEETEEAVKTAVRTAGMAASAVLLEETPSPRAAFLESFPSLNPFAAARLAGLPCRATPAAGDMRASRSGTAREGTAADRPREAVEDSSHMRPPSAGSAQLLNVTAETSTAGNQIFNGPSYGATLHEADGQHGMGGLDAVQEEDNDSDRSGWNQYLEPGHAYSHHPAEATRAAAQGQWQQSQHWQRTGRLRQGGHTAPGPQAGAAHLARSPYSTDASRFAAHRPPQPSQHATLQPYRLEHAHMGQGGAVWWVDPVQQQREVQQQRQQPQPTGWEHMGQEPPSRHKAQVWQADDQSYPEAHSDRHWSAAEQRAQGQSACMLHVNGGNVPHDATYSGQSRQHLHAPQHMGPGGLHAHSRQHAQQMLPAHLGPTFQESGPYAQQSHYAMPRRRQQQQQQPAQGQMYGGVWQGEYDYEEPYMGSAQPAQPYMDDPHAAGRGQLHPPQAFQAADDYPVPMRTDQGCFDLPPSAPPIGSADHFAEPGVDEFGISFDAEEPLALDDDTPDSDAAAEAYQPQMTAGHATVPPGVRMGHIREPTGMTGGPGGEDWDASRALQPLQGGMREQGRPSSPSLEDSELMADPTDMLGALEEEFPPTIKRPFKKAKFLGYEPGRGYTKQTKLVWRPCGGGGY</sequence>
<dbReference type="EMBL" id="AGSI01000010">
    <property type="protein sequence ID" value="EIE22192.1"/>
    <property type="molecule type" value="Genomic_DNA"/>
</dbReference>
<feature type="region of interest" description="Disordered" evidence="1">
    <location>
        <begin position="365"/>
        <end position="428"/>
    </location>
</feature>
<feature type="region of interest" description="Disordered" evidence="1">
    <location>
        <begin position="1131"/>
        <end position="1171"/>
    </location>
</feature>
<protein>
    <submittedName>
        <fullName evidence="2">Uncharacterized protein</fullName>
    </submittedName>
</protein>
<dbReference type="PANTHER" id="PTHR35764">
    <property type="entry name" value="PROTEIN SHORTAGE IN CHIASMATA 1"/>
    <property type="match status" value="1"/>
</dbReference>
<name>I0YUX3_COCSC</name>
<dbReference type="Proteomes" id="UP000007264">
    <property type="component" value="Unassembled WGS sequence"/>
</dbReference>
<evidence type="ECO:0000313" key="3">
    <source>
        <dbReference type="Proteomes" id="UP000007264"/>
    </source>
</evidence>
<feature type="compositionally biased region" description="Polar residues" evidence="1">
    <location>
        <begin position="380"/>
        <end position="396"/>
    </location>
</feature>
<dbReference type="OrthoDB" id="2018152at2759"/>
<reference evidence="2 3" key="1">
    <citation type="journal article" date="2012" name="Genome Biol.">
        <title>The genome of the polar eukaryotic microalga coccomyxa subellipsoidea reveals traits of cold adaptation.</title>
        <authorList>
            <person name="Blanc G."/>
            <person name="Agarkova I."/>
            <person name="Grimwood J."/>
            <person name="Kuo A."/>
            <person name="Brueggeman A."/>
            <person name="Dunigan D."/>
            <person name="Gurnon J."/>
            <person name="Ladunga I."/>
            <person name="Lindquist E."/>
            <person name="Lucas S."/>
            <person name="Pangilinan J."/>
            <person name="Proschold T."/>
            <person name="Salamov A."/>
            <person name="Schmutz J."/>
            <person name="Weeks D."/>
            <person name="Yamada T."/>
            <person name="Claverie J.M."/>
            <person name="Grigoriev I."/>
            <person name="Van Etten J."/>
            <person name="Lomsadze A."/>
            <person name="Borodovsky M."/>
        </authorList>
    </citation>
    <scope>NUCLEOTIDE SEQUENCE [LARGE SCALE GENOMIC DNA]</scope>
    <source>
        <strain evidence="2 3">C-169</strain>
    </source>
</reference>
<evidence type="ECO:0000313" key="2">
    <source>
        <dbReference type="EMBL" id="EIE22192.1"/>
    </source>
</evidence>
<feature type="compositionally biased region" description="Basic and acidic residues" evidence="1">
    <location>
        <begin position="1017"/>
        <end position="1031"/>
    </location>
</feature>
<feature type="region of interest" description="Disordered" evidence="1">
    <location>
        <begin position="1000"/>
        <end position="1038"/>
    </location>
</feature>
<accession>I0YUX3</accession>
<dbReference type="RefSeq" id="XP_005646736.1">
    <property type="nucleotide sequence ID" value="XM_005646679.1"/>
</dbReference>
<gene>
    <name evidence="2" type="ORF">COCSUDRAFT_55887</name>
</gene>
<feature type="region of interest" description="Disordered" evidence="1">
    <location>
        <begin position="1198"/>
        <end position="1252"/>
    </location>
</feature>
<comment type="caution">
    <text evidence="2">The sequence shown here is derived from an EMBL/GenBank/DDBJ whole genome shotgun (WGS) entry which is preliminary data.</text>
</comment>
<dbReference type="InterPro" id="IPR038824">
    <property type="entry name" value="SHOC1-like"/>
</dbReference>